<comment type="caution">
    <text evidence="2">The sequence shown here is derived from an EMBL/GenBank/DDBJ whole genome shotgun (WGS) entry which is preliminary data.</text>
</comment>
<dbReference type="Pfam" id="PF04020">
    <property type="entry name" value="Phage_holin_4_2"/>
    <property type="match status" value="1"/>
</dbReference>
<feature type="transmembrane region" description="Helical" evidence="1">
    <location>
        <begin position="54"/>
        <end position="78"/>
    </location>
</feature>
<dbReference type="OrthoDB" id="9797048at2"/>
<dbReference type="RefSeq" id="WP_136407615.1">
    <property type="nucleotide sequence ID" value="NZ_JARXRQ010000020.1"/>
</dbReference>
<keyword evidence="1" id="KW-0472">Membrane</keyword>
<reference evidence="2 3" key="1">
    <citation type="submission" date="2019-04" db="EMBL/GenBank/DDBJ databases">
        <title>Lampropedia sp YIM MLB12 draf genome.</title>
        <authorList>
            <person name="Wang Y.-X."/>
        </authorList>
    </citation>
    <scope>NUCLEOTIDE SEQUENCE [LARGE SCALE GENOMIC DNA]</scope>
    <source>
        <strain evidence="2 3">YIM MLB12</strain>
    </source>
</reference>
<sequence>MLELILVWLLSAVALMAVAYLIPGVQVNSFKSALLAAVIIGLINSLLRPVLAFISFPITVLTLGLFYLVLNGLLFWLAGSLIRSFKVEGFWSGVFGAITYGIINWALISIILPSTP</sequence>
<dbReference type="Proteomes" id="UP000306236">
    <property type="component" value="Unassembled WGS sequence"/>
</dbReference>
<feature type="transmembrane region" description="Helical" evidence="1">
    <location>
        <begin position="90"/>
        <end position="112"/>
    </location>
</feature>
<evidence type="ECO:0000256" key="1">
    <source>
        <dbReference type="SAM" id="Phobius"/>
    </source>
</evidence>
<feature type="transmembrane region" description="Helical" evidence="1">
    <location>
        <begin position="29"/>
        <end position="47"/>
    </location>
</feature>
<keyword evidence="1" id="KW-0812">Transmembrane</keyword>
<organism evidence="2 3">
    <name type="scientific">Lampropedia aestuarii</name>
    <dbReference type="NCBI Taxonomy" id="2562762"/>
    <lineage>
        <taxon>Bacteria</taxon>
        <taxon>Pseudomonadati</taxon>
        <taxon>Pseudomonadota</taxon>
        <taxon>Betaproteobacteria</taxon>
        <taxon>Burkholderiales</taxon>
        <taxon>Comamonadaceae</taxon>
        <taxon>Lampropedia</taxon>
    </lineage>
</organism>
<dbReference type="PANTHER" id="PTHR37309:SF1">
    <property type="entry name" value="SLR0284 PROTEIN"/>
    <property type="match status" value="1"/>
</dbReference>
<dbReference type="PANTHER" id="PTHR37309">
    <property type="entry name" value="SLR0284 PROTEIN"/>
    <property type="match status" value="1"/>
</dbReference>
<dbReference type="AlphaFoldDB" id="A0A4S5BK18"/>
<dbReference type="EMBL" id="SSWX01000026">
    <property type="protein sequence ID" value="THJ31195.1"/>
    <property type="molecule type" value="Genomic_DNA"/>
</dbReference>
<proteinExistence type="predicted"/>
<accession>A0A4S5BK18</accession>
<keyword evidence="3" id="KW-1185">Reference proteome</keyword>
<evidence type="ECO:0000313" key="3">
    <source>
        <dbReference type="Proteomes" id="UP000306236"/>
    </source>
</evidence>
<gene>
    <name evidence="2" type="ORF">E8K88_15645</name>
</gene>
<name>A0A4S5BK18_9BURK</name>
<evidence type="ECO:0000313" key="2">
    <source>
        <dbReference type="EMBL" id="THJ31195.1"/>
    </source>
</evidence>
<protein>
    <submittedName>
        <fullName evidence="2">Phage holin family protein</fullName>
    </submittedName>
</protein>
<dbReference type="InterPro" id="IPR007165">
    <property type="entry name" value="Phage_holin_4_2"/>
</dbReference>
<keyword evidence="1" id="KW-1133">Transmembrane helix</keyword>